<sequence length="58" mass="6948">MKEYPLRFSLVPRYEQFGIRRRVVGDYLVLYRVLQSRIEVIHVVHGATDYATILFPEH</sequence>
<gene>
    <name evidence="2" type="ORF">GCM10011322_40890</name>
</gene>
<dbReference type="Proteomes" id="UP000600449">
    <property type="component" value="Unassembled WGS sequence"/>
</dbReference>
<evidence type="ECO:0000313" key="2">
    <source>
        <dbReference type="EMBL" id="GGK49709.1"/>
    </source>
</evidence>
<keyword evidence="1" id="KW-1277">Toxin-antitoxin system</keyword>
<evidence type="ECO:0008006" key="4">
    <source>
        <dbReference type="Google" id="ProtNLM"/>
    </source>
</evidence>
<dbReference type="InterPro" id="IPR035093">
    <property type="entry name" value="RelE/ParE_toxin_dom_sf"/>
</dbReference>
<dbReference type="AlphaFoldDB" id="A0A917QGP9"/>
<protein>
    <recommendedName>
        <fullName evidence="4">Type II toxin-antitoxin system RelE/ParE family toxin</fullName>
    </recommendedName>
</protein>
<evidence type="ECO:0000256" key="1">
    <source>
        <dbReference type="ARBA" id="ARBA00022649"/>
    </source>
</evidence>
<comment type="caution">
    <text evidence="2">The sequence shown here is derived from an EMBL/GenBank/DDBJ whole genome shotgun (WGS) entry which is preliminary data.</text>
</comment>
<organism evidence="2 3">
    <name type="scientific">Salinarimonas ramus</name>
    <dbReference type="NCBI Taxonomy" id="690164"/>
    <lineage>
        <taxon>Bacteria</taxon>
        <taxon>Pseudomonadati</taxon>
        <taxon>Pseudomonadota</taxon>
        <taxon>Alphaproteobacteria</taxon>
        <taxon>Hyphomicrobiales</taxon>
        <taxon>Salinarimonadaceae</taxon>
        <taxon>Salinarimonas</taxon>
    </lineage>
</organism>
<proteinExistence type="predicted"/>
<dbReference type="Pfam" id="PF05016">
    <property type="entry name" value="ParE_toxin"/>
    <property type="match status" value="1"/>
</dbReference>
<reference evidence="2 3" key="1">
    <citation type="journal article" date="2014" name="Int. J. Syst. Evol. Microbiol.">
        <title>Complete genome sequence of Corynebacterium casei LMG S-19264T (=DSM 44701T), isolated from a smear-ripened cheese.</title>
        <authorList>
            <consortium name="US DOE Joint Genome Institute (JGI-PGF)"/>
            <person name="Walter F."/>
            <person name="Albersmeier A."/>
            <person name="Kalinowski J."/>
            <person name="Ruckert C."/>
        </authorList>
    </citation>
    <scope>NUCLEOTIDE SEQUENCE [LARGE SCALE GENOMIC DNA]</scope>
    <source>
        <strain evidence="2 3">CGMCC 1.9161</strain>
    </source>
</reference>
<name>A0A917QGP9_9HYPH</name>
<dbReference type="Gene3D" id="3.30.2310.20">
    <property type="entry name" value="RelE-like"/>
    <property type="match status" value="1"/>
</dbReference>
<keyword evidence="3" id="KW-1185">Reference proteome</keyword>
<dbReference type="InterPro" id="IPR007712">
    <property type="entry name" value="RelE/ParE_toxin"/>
</dbReference>
<dbReference type="EMBL" id="BMMF01000014">
    <property type="protein sequence ID" value="GGK49709.1"/>
    <property type="molecule type" value="Genomic_DNA"/>
</dbReference>
<evidence type="ECO:0000313" key="3">
    <source>
        <dbReference type="Proteomes" id="UP000600449"/>
    </source>
</evidence>
<accession>A0A917QGP9</accession>